<dbReference type="PANTHER" id="PTHR43479">
    <property type="entry name" value="ACREF/ENVCD OPERON REPRESSOR-RELATED"/>
    <property type="match status" value="1"/>
</dbReference>
<accession>A0A2A8ZQX0</accession>
<dbReference type="Pfam" id="PF08360">
    <property type="entry name" value="TetR_C_5"/>
    <property type="match status" value="1"/>
</dbReference>
<dbReference type="GO" id="GO:0045892">
    <property type="term" value="P:negative regulation of DNA-templated transcription"/>
    <property type="evidence" value="ECO:0007669"/>
    <property type="project" value="InterPro"/>
</dbReference>
<evidence type="ECO:0000313" key="6">
    <source>
        <dbReference type="Proteomes" id="UP000220032"/>
    </source>
</evidence>
<name>A0A2A8ZQX0_BACCE</name>
<dbReference type="InterPro" id="IPR009057">
    <property type="entry name" value="Homeodomain-like_sf"/>
</dbReference>
<evidence type="ECO:0000256" key="2">
    <source>
        <dbReference type="ARBA" id="ARBA00023125"/>
    </source>
</evidence>
<gene>
    <name evidence="5" type="ORF">CN307_30570</name>
</gene>
<dbReference type="EMBL" id="NTRR01000083">
    <property type="protein sequence ID" value="PFE07737.1"/>
    <property type="molecule type" value="Genomic_DNA"/>
</dbReference>
<feature type="DNA-binding region" description="H-T-H motif" evidence="3">
    <location>
        <begin position="32"/>
        <end position="51"/>
    </location>
</feature>
<dbReference type="SUPFAM" id="SSF48498">
    <property type="entry name" value="Tetracyclin repressor-like, C-terminal domain"/>
    <property type="match status" value="1"/>
</dbReference>
<dbReference type="InterPro" id="IPR050624">
    <property type="entry name" value="HTH-type_Tx_Regulator"/>
</dbReference>
<comment type="caution">
    <text evidence="5">The sequence shown here is derived from an EMBL/GenBank/DDBJ whole genome shotgun (WGS) entry which is preliminary data.</text>
</comment>
<dbReference type="Pfam" id="PF00440">
    <property type="entry name" value="TetR_N"/>
    <property type="match status" value="1"/>
</dbReference>
<proteinExistence type="predicted"/>
<dbReference type="RefSeq" id="WP_098344078.1">
    <property type="nucleotide sequence ID" value="NZ_NTRR01000083.1"/>
</dbReference>
<keyword evidence="1" id="KW-0678">Repressor</keyword>
<dbReference type="PRINTS" id="PR00455">
    <property type="entry name" value="HTHTETR"/>
</dbReference>
<evidence type="ECO:0000313" key="5">
    <source>
        <dbReference type="EMBL" id="PFE07737.1"/>
    </source>
</evidence>
<organism evidence="5 6">
    <name type="scientific">Bacillus cereus</name>
    <dbReference type="NCBI Taxonomy" id="1396"/>
    <lineage>
        <taxon>Bacteria</taxon>
        <taxon>Bacillati</taxon>
        <taxon>Bacillota</taxon>
        <taxon>Bacilli</taxon>
        <taxon>Bacillales</taxon>
        <taxon>Bacillaceae</taxon>
        <taxon>Bacillus</taxon>
        <taxon>Bacillus cereus group</taxon>
    </lineage>
</organism>
<evidence type="ECO:0000256" key="3">
    <source>
        <dbReference type="PROSITE-ProRule" id="PRU00335"/>
    </source>
</evidence>
<dbReference type="InterPro" id="IPR013571">
    <property type="entry name" value="Tscrpt_reg_QacR_C"/>
</dbReference>
<dbReference type="Gene3D" id="1.10.357.10">
    <property type="entry name" value="Tetracycline Repressor, domain 2"/>
    <property type="match status" value="1"/>
</dbReference>
<sequence>MNKRRYDSESTKNEIMERASFLFSQKGYNQTSIRDISKASGYSKGHIYYHFKNKEQLFVLLAQKSMQDWYKKWEAKESVLSTATEKLYGIGIHVLYNYQAPLLKSGQELASNPKSSPESVKKLYDLAVVPMSTYRTILQKGVDNEEFKTGNLDEWTVLLGTWLGGLCQLTNTQELNVLEPMFNQAITIFLRSIKKGGNENEDWINR</sequence>
<keyword evidence="2 3" id="KW-0238">DNA-binding</keyword>
<evidence type="ECO:0000259" key="4">
    <source>
        <dbReference type="PROSITE" id="PS50977"/>
    </source>
</evidence>
<reference evidence="5 6" key="1">
    <citation type="submission" date="2017-09" db="EMBL/GenBank/DDBJ databases">
        <title>Large-scale bioinformatics analysis of Bacillus genomes uncovers conserved roles of natural products in bacterial physiology.</title>
        <authorList>
            <consortium name="Agbiome Team Llc"/>
            <person name="Bleich R.M."/>
            <person name="Grubbs K.J."/>
            <person name="Santa Maria K.C."/>
            <person name="Allen S.E."/>
            <person name="Farag S."/>
            <person name="Shank E.A."/>
            <person name="Bowers A."/>
        </authorList>
    </citation>
    <scope>NUCLEOTIDE SEQUENCE [LARGE SCALE GENOMIC DNA]</scope>
    <source>
        <strain evidence="5 6">AFS022681</strain>
    </source>
</reference>
<dbReference type="GO" id="GO:0003700">
    <property type="term" value="F:DNA-binding transcription factor activity"/>
    <property type="evidence" value="ECO:0007669"/>
    <property type="project" value="InterPro"/>
</dbReference>
<dbReference type="GO" id="GO:0003677">
    <property type="term" value="F:DNA binding"/>
    <property type="evidence" value="ECO:0007669"/>
    <property type="project" value="UniProtKB-UniRule"/>
</dbReference>
<dbReference type="Proteomes" id="UP000220032">
    <property type="component" value="Unassembled WGS sequence"/>
</dbReference>
<protein>
    <submittedName>
        <fullName evidence="5">TetR family transcriptional regulator</fullName>
    </submittedName>
</protein>
<dbReference type="AlphaFoldDB" id="A0A2A8ZQX0"/>
<dbReference type="Gene3D" id="1.10.10.60">
    <property type="entry name" value="Homeodomain-like"/>
    <property type="match status" value="1"/>
</dbReference>
<dbReference type="InterPro" id="IPR001647">
    <property type="entry name" value="HTH_TetR"/>
</dbReference>
<feature type="domain" description="HTH tetR-type" evidence="4">
    <location>
        <begin position="9"/>
        <end position="69"/>
    </location>
</feature>
<evidence type="ECO:0000256" key="1">
    <source>
        <dbReference type="ARBA" id="ARBA00022491"/>
    </source>
</evidence>
<dbReference type="SUPFAM" id="SSF46689">
    <property type="entry name" value="Homeodomain-like"/>
    <property type="match status" value="1"/>
</dbReference>
<dbReference type="PROSITE" id="PS50977">
    <property type="entry name" value="HTH_TETR_2"/>
    <property type="match status" value="1"/>
</dbReference>
<dbReference type="PANTHER" id="PTHR43479:SF11">
    <property type="entry name" value="ACREF_ENVCD OPERON REPRESSOR-RELATED"/>
    <property type="match status" value="1"/>
</dbReference>
<dbReference type="InterPro" id="IPR036271">
    <property type="entry name" value="Tet_transcr_reg_TetR-rel_C_sf"/>
</dbReference>